<dbReference type="KEGG" id="lrs:PX52LOC_01551"/>
<evidence type="ECO:0000313" key="1">
    <source>
        <dbReference type="EMBL" id="QEL14658.1"/>
    </source>
</evidence>
<keyword evidence="2" id="KW-1185">Reference proteome</keyword>
<dbReference type="AlphaFoldDB" id="A0A5C1ACA2"/>
<gene>
    <name evidence="1" type="ORF">PX52LOC_01551</name>
</gene>
<name>A0A5C1ACA2_9BACT</name>
<evidence type="ECO:0000313" key="2">
    <source>
        <dbReference type="Proteomes" id="UP000324974"/>
    </source>
</evidence>
<accession>A0A5C1ACA2</accession>
<dbReference type="Proteomes" id="UP000324974">
    <property type="component" value="Chromosome"/>
</dbReference>
<organism evidence="1 2">
    <name type="scientific">Limnoglobus roseus</name>
    <dbReference type="NCBI Taxonomy" id="2598579"/>
    <lineage>
        <taxon>Bacteria</taxon>
        <taxon>Pseudomonadati</taxon>
        <taxon>Planctomycetota</taxon>
        <taxon>Planctomycetia</taxon>
        <taxon>Gemmatales</taxon>
        <taxon>Gemmataceae</taxon>
        <taxon>Limnoglobus</taxon>
    </lineage>
</organism>
<reference evidence="2" key="1">
    <citation type="submission" date="2019-08" db="EMBL/GenBank/DDBJ databases">
        <title>Limnoglobus roseus gen. nov., sp. nov., a novel freshwater planctomycete with a giant genome from the family Gemmataceae.</title>
        <authorList>
            <person name="Kulichevskaya I.S."/>
            <person name="Naumoff D.G."/>
            <person name="Miroshnikov K."/>
            <person name="Ivanova A."/>
            <person name="Philippov D.A."/>
            <person name="Hakobyan A."/>
            <person name="Rijpstra I.C."/>
            <person name="Sinninghe Damste J.S."/>
            <person name="Liesack W."/>
            <person name="Dedysh S.N."/>
        </authorList>
    </citation>
    <scope>NUCLEOTIDE SEQUENCE [LARGE SCALE GENOMIC DNA]</scope>
    <source>
        <strain evidence="2">PX52</strain>
    </source>
</reference>
<sequence>MGSTIHYKPKFGTNDEDGISLERFTDMYGADPFYHWIGLDSPLMYAAHKAAGGMTSVYRQIGFGCERLFKALVQDNFELTADQVHWSYTAEKKDGTIGTLTLDARIDLAHIGTKPEIRQRVRAWLDRCCQKLEMSAERTAQIKGVVFEVRQGYKSADAGRQNKDLQFGMNAEHQNYLPVLAVISTQVSHTVIRRYRNAKMLVLTGTQRGADVDSTYEFFRSVVGFDLANFFERNSEQMRKRCTSILGQLLTPA</sequence>
<dbReference type="EMBL" id="CP042425">
    <property type="protein sequence ID" value="QEL14658.1"/>
    <property type="molecule type" value="Genomic_DNA"/>
</dbReference>
<proteinExistence type="predicted"/>
<protein>
    <submittedName>
        <fullName evidence="1">Uncharacterized protein</fullName>
    </submittedName>
</protein>
<dbReference type="OrthoDB" id="445530at2"/>